<accession>A0A2S7WNZ8</accession>
<organism evidence="2 3">
    <name type="scientific">Polaribacter porphyrae</name>
    <dbReference type="NCBI Taxonomy" id="1137780"/>
    <lineage>
        <taxon>Bacteria</taxon>
        <taxon>Pseudomonadati</taxon>
        <taxon>Bacteroidota</taxon>
        <taxon>Flavobacteriia</taxon>
        <taxon>Flavobacteriales</taxon>
        <taxon>Flavobacteriaceae</taxon>
    </lineage>
</organism>
<evidence type="ECO:0000256" key="1">
    <source>
        <dbReference type="SAM" id="Phobius"/>
    </source>
</evidence>
<dbReference type="Proteomes" id="UP000238882">
    <property type="component" value="Unassembled WGS sequence"/>
</dbReference>
<evidence type="ECO:0000313" key="2">
    <source>
        <dbReference type="EMBL" id="PQJ79313.1"/>
    </source>
</evidence>
<reference evidence="2 3" key="1">
    <citation type="submission" date="2016-12" db="EMBL/GenBank/DDBJ databases">
        <title>Trade-off between light-utilization and light-protection in marine flavobacteria.</title>
        <authorList>
            <person name="Kumagai Y."/>
            <person name="Yoshizawa S."/>
            <person name="Kogure K."/>
            <person name="Iwasaki W."/>
        </authorList>
    </citation>
    <scope>NUCLEOTIDE SEQUENCE [LARGE SCALE GENOMIC DNA]</scope>
    <source>
        <strain evidence="2 3">NBRC 108759</strain>
    </source>
</reference>
<comment type="caution">
    <text evidence="2">The sequence shown here is derived from an EMBL/GenBank/DDBJ whole genome shotgun (WGS) entry which is preliminary data.</text>
</comment>
<keyword evidence="3" id="KW-1185">Reference proteome</keyword>
<protein>
    <submittedName>
        <fullName evidence="2">Uncharacterized protein</fullName>
    </submittedName>
</protein>
<feature type="transmembrane region" description="Helical" evidence="1">
    <location>
        <begin position="37"/>
        <end position="54"/>
    </location>
</feature>
<keyword evidence="1" id="KW-0472">Membrane</keyword>
<keyword evidence="1" id="KW-0812">Transmembrane</keyword>
<name>A0A2S7WNZ8_9FLAO</name>
<sequence>MKESYDKMTKKKNNLILIIPAFLLMGMAVGIQTKDLFKHTIIGLIVGVIVYFFLRYRNKKLNK</sequence>
<dbReference type="AlphaFoldDB" id="A0A2S7WNZ8"/>
<keyword evidence="1" id="KW-1133">Transmembrane helix</keyword>
<proteinExistence type="predicted"/>
<feature type="transmembrane region" description="Helical" evidence="1">
    <location>
        <begin position="12"/>
        <end position="31"/>
    </location>
</feature>
<dbReference type="EMBL" id="MSCN01000001">
    <property type="protein sequence ID" value="PQJ79313.1"/>
    <property type="molecule type" value="Genomic_DNA"/>
</dbReference>
<evidence type="ECO:0000313" key="3">
    <source>
        <dbReference type="Proteomes" id="UP000238882"/>
    </source>
</evidence>
<gene>
    <name evidence="2" type="ORF">BTO18_09075</name>
</gene>